<dbReference type="Gene3D" id="1.10.490.110">
    <property type="entry name" value="Uncharacterized conserved protein DUF2267"/>
    <property type="match status" value="2"/>
</dbReference>
<evidence type="ECO:0000313" key="2">
    <source>
        <dbReference type="Proteomes" id="UP001165135"/>
    </source>
</evidence>
<dbReference type="InterPro" id="IPR018727">
    <property type="entry name" value="DUF2267"/>
</dbReference>
<dbReference type="AlphaFoldDB" id="A0A9W6RGX3"/>
<reference evidence="1" key="1">
    <citation type="submission" date="2023-03" db="EMBL/GenBank/DDBJ databases">
        <title>Actinoallomurus iriomotensis NBRC 103681.</title>
        <authorList>
            <person name="Ichikawa N."/>
            <person name="Sato H."/>
            <person name="Tonouchi N."/>
        </authorList>
    </citation>
    <scope>NUCLEOTIDE SEQUENCE</scope>
    <source>
        <strain evidence="1">NBRC 103681</strain>
    </source>
</reference>
<dbReference type="Proteomes" id="UP001165135">
    <property type="component" value="Unassembled WGS sequence"/>
</dbReference>
<gene>
    <name evidence="1" type="ORF">Airi01_021290</name>
</gene>
<dbReference type="RefSeq" id="WP_285619451.1">
    <property type="nucleotide sequence ID" value="NZ_BSTJ01000002.1"/>
</dbReference>
<dbReference type="EMBL" id="BSTJ01000002">
    <property type="protein sequence ID" value="GLY73862.1"/>
    <property type="molecule type" value="Genomic_DNA"/>
</dbReference>
<evidence type="ECO:0008006" key="3">
    <source>
        <dbReference type="Google" id="ProtNLM"/>
    </source>
</evidence>
<name>A0A9W6RGX3_9ACTN</name>
<comment type="caution">
    <text evidence="1">The sequence shown here is derived from an EMBL/GenBank/DDBJ whole genome shotgun (WGS) entry which is preliminary data.</text>
</comment>
<dbReference type="InterPro" id="IPR038282">
    <property type="entry name" value="DUF2267_sf"/>
</dbReference>
<sequence>MTEYALVGVWSRSSHAAETLLSGGGATVDYREFIQVTQREGGIGGDLAERAARATLVTLAERLSPGQARDLLEQLPAEMKPWLYTERAAEGFDIDEFLRRVAEREGVDVETAERHAHAVFFALGQAVSRDEIADVADELPQDFEPLVAEAQCRFFDVMPAEDFLAKVAERAGLDADEARRATEAVLEALAERIAGGEVDDLIPRLPLALHGPLRRGRATSGGAARRMSLDRFVDRIAELAGVDPLEAREYARAVFATLREAVRDEEYFDVTVQLPPDYHVLLPEP</sequence>
<dbReference type="Pfam" id="PF10025">
    <property type="entry name" value="DUF2267"/>
    <property type="match status" value="2"/>
</dbReference>
<proteinExistence type="predicted"/>
<evidence type="ECO:0000313" key="1">
    <source>
        <dbReference type="EMBL" id="GLY73862.1"/>
    </source>
</evidence>
<accession>A0A9W6RGX3</accession>
<organism evidence="1 2">
    <name type="scientific">Actinoallomurus iriomotensis</name>
    <dbReference type="NCBI Taxonomy" id="478107"/>
    <lineage>
        <taxon>Bacteria</taxon>
        <taxon>Bacillati</taxon>
        <taxon>Actinomycetota</taxon>
        <taxon>Actinomycetes</taxon>
        <taxon>Streptosporangiales</taxon>
        <taxon>Thermomonosporaceae</taxon>
        <taxon>Actinoallomurus</taxon>
    </lineage>
</organism>
<protein>
    <recommendedName>
        <fullName evidence="3">DUF2267 domain-containing protein</fullName>
    </recommendedName>
</protein>